<evidence type="ECO:0000256" key="1">
    <source>
        <dbReference type="SAM" id="Phobius"/>
    </source>
</evidence>
<sequence length="173" mass="20322">MDNNYHFWGNGDRQDVSLSYEDYYSILDCLLDEKLSPQGLMKFKNLHEVSMYGVSYVPLYCFPVAYGISHMLTGKVRRGHSGYRNLFSLMSVVLPFTCWYAYTTPIPRRLYTEIICSNNADGAYVRNRIKQQKPGIWRKLSQQLYNKNFRFPELNQDLTATEFPLDYVAPHKF</sequence>
<dbReference type="Proteomes" id="UP000009168">
    <property type="component" value="Unassembled WGS sequence"/>
</dbReference>
<keyword evidence="1" id="KW-1133">Transmembrane helix</keyword>
<feature type="transmembrane region" description="Helical" evidence="1">
    <location>
        <begin position="85"/>
        <end position="102"/>
    </location>
</feature>
<dbReference type="PDB" id="8B6H">
    <property type="method" value="EM"/>
    <property type="resolution" value="2.60 A"/>
    <property type="chains" value="EH/Eh=1-173"/>
</dbReference>
<evidence type="ECO:0000313" key="2">
    <source>
        <dbReference type="EMBL" id="EAR94562.1"/>
    </source>
</evidence>
<reference evidence="4" key="2">
    <citation type="journal article" date="2022" name="Science">
        <title>Structures of &lt;i&gt;Tetrahymena&lt;/i&gt;'s respiratory chain reveal the diversity of eukaryotic core metabolism.</title>
        <authorList>
            <person name="Zhou L."/>
            <person name="Maldonado M."/>
            <person name="Padavannil A."/>
            <person name="Guo F."/>
            <person name="Letts J.A."/>
        </authorList>
    </citation>
    <scope>STRUCTURE BY ELECTRON MICROSCOPY (3.02 ANGSTROMS)</scope>
</reference>
<evidence type="ECO:0007829" key="6">
    <source>
        <dbReference type="PDB" id="8BQS"/>
    </source>
</evidence>
<proteinExistence type="evidence at protein level"/>
<dbReference type="RefSeq" id="XP_001014799.1">
    <property type="nucleotide sequence ID" value="XM_001014799.3"/>
</dbReference>
<dbReference type="AlphaFoldDB" id="Q23D87"/>
<dbReference type="OrthoDB" id="282805at2759"/>
<dbReference type="EMDB" id="EMD-34403"/>
<reference evidence="3" key="1">
    <citation type="journal article" date="2006" name="PLoS Biol.">
        <title>Macronuclear genome sequence of the ciliate Tetrahymena thermophila, a model eukaryote.</title>
        <authorList>
            <person name="Eisen J.A."/>
            <person name="Coyne R.S."/>
            <person name="Wu M."/>
            <person name="Wu D."/>
            <person name="Thiagarajan M."/>
            <person name="Wortman J.R."/>
            <person name="Badger J.H."/>
            <person name="Ren Q."/>
            <person name="Amedeo P."/>
            <person name="Jones K.M."/>
            <person name="Tallon L.J."/>
            <person name="Delcher A.L."/>
            <person name="Salzberg S.L."/>
            <person name="Silva J.C."/>
            <person name="Haas B.J."/>
            <person name="Majoros W.H."/>
            <person name="Farzad M."/>
            <person name="Carlton J.M."/>
            <person name="Smith R.K. Jr."/>
            <person name="Garg J."/>
            <person name="Pearlman R.E."/>
            <person name="Karrer K.M."/>
            <person name="Sun L."/>
            <person name="Manning G."/>
            <person name="Elde N.C."/>
            <person name="Turkewitz A.P."/>
            <person name="Asai D.J."/>
            <person name="Wilkes D.E."/>
            <person name="Wang Y."/>
            <person name="Cai H."/>
            <person name="Collins K."/>
            <person name="Stewart B.A."/>
            <person name="Lee S.R."/>
            <person name="Wilamowska K."/>
            <person name="Weinberg Z."/>
            <person name="Ruzzo W.L."/>
            <person name="Wloga D."/>
            <person name="Gaertig J."/>
            <person name="Frankel J."/>
            <person name="Tsao C.-C."/>
            <person name="Gorovsky M.A."/>
            <person name="Keeling P.J."/>
            <person name="Waller R.F."/>
            <person name="Patron N.J."/>
            <person name="Cherry J.M."/>
            <person name="Stover N.A."/>
            <person name="Krieger C.J."/>
            <person name="del Toro C."/>
            <person name="Ryder H.F."/>
            <person name="Williamson S.C."/>
            <person name="Barbeau R.A."/>
            <person name="Hamilton E.P."/>
            <person name="Orias E."/>
        </authorList>
    </citation>
    <scope>NUCLEOTIDE SEQUENCE [LARGE SCALE GENOMIC DNA]</scope>
    <source>
        <strain evidence="3">SB210</strain>
    </source>
</reference>
<dbReference type="EMBL" id="GG662712">
    <property type="protein sequence ID" value="EAR94562.1"/>
    <property type="molecule type" value="Genomic_DNA"/>
</dbReference>
<dbReference type="PDB" id="7W5Z">
    <property type="method" value="EM"/>
    <property type="resolution" value="3.02 A"/>
    <property type="chains" value="Q/q=1-173"/>
</dbReference>
<reference evidence="7 8" key="3">
    <citation type="journal article" date="2023" name="Nat. Commun.">
        <title>Structures of Tetrahymena thermophila respiratory megacomplexes on the tubular mitochondrial cristae.</title>
        <authorList>
            <person name="Han F."/>
            <person name="Hu Y."/>
            <person name="Wu M."/>
            <person name="He Z."/>
            <person name="Tian H."/>
            <person name="Zhou L."/>
        </authorList>
    </citation>
    <scope>STRUCTURE BY ELECTRON MICROSCOPY (2.96 ANGSTROMS)</scope>
</reference>
<dbReference type="HOGENOM" id="CLU_1565902_0_0_1"/>
<dbReference type="GeneID" id="7839776"/>
<evidence type="ECO:0007829" key="4">
    <source>
        <dbReference type="PDB" id="7W5Z"/>
    </source>
</evidence>
<evidence type="ECO:0000313" key="3">
    <source>
        <dbReference type="Proteomes" id="UP000009168"/>
    </source>
</evidence>
<dbReference type="EMDB" id="EMD-16184"/>
<accession>Q23D87</accession>
<dbReference type="OMA" id="ICSNNAD"/>
<evidence type="ECO:0007829" key="5">
    <source>
        <dbReference type="PDB" id="8B6H"/>
    </source>
</evidence>
<keyword evidence="1 2" id="KW-0812">Transmembrane</keyword>
<evidence type="ECO:0007829" key="7">
    <source>
        <dbReference type="PDB" id="8GYM"/>
    </source>
</evidence>
<dbReference type="PDB" id="8BQS">
    <property type="method" value="EM"/>
    <property type="resolution" value="2.90 A"/>
    <property type="chains" value="EH/Eh=1-173"/>
</dbReference>
<protein>
    <submittedName>
        <fullName evidence="2">Transmembrane protein, putative</fullName>
    </submittedName>
</protein>
<reference evidence="5 6" key="4">
    <citation type="journal article" date="2023" name="Nature">
        <title>Structural basis of mitochondrial membrane bending by the I-II-III&lt;sub&gt;2&lt;/sub&gt;-IV&lt;sub&gt;2&lt;/sub&gt; supercomplex.</title>
        <authorList>
            <person name="Muhleip A."/>
            <person name="Flygaard R.K."/>
            <person name="Baradaran R."/>
            <person name="Haapanen O."/>
            <person name="Gruhl T."/>
            <person name="Tobiasson V."/>
            <person name="Marechal A."/>
            <person name="Sharma V."/>
            <person name="Amunts A."/>
        </authorList>
    </citation>
    <scope>STRUCTURE BY ELECTRON MICROSCOPY (2.60 ANGSTROMS)</scope>
</reference>
<keyword evidence="1" id="KW-0472">Membrane</keyword>
<dbReference type="InParanoid" id="Q23D87"/>
<dbReference type="STRING" id="312017.Q23D87"/>
<dbReference type="KEGG" id="tet:TTHERM_00049040"/>
<dbReference type="EMDB" id="EMD-32325"/>
<feature type="transmembrane region" description="Helical" evidence="1">
    <location>
        <begin position="49"/>
        <end position="73"/>
    </location>
</feature>
<keyword evidence="3" id="KW-1185">Reference proteome</keyword>
<gene>
    <name evidence="2" type="ORF">TTHERM_00049040</name>
</gene>
<keyword evidence="4 5" id="KW-0002">3D-structure</keyword>
<dbReference type="EMDB" id="EMD-34373"/>
<evidence type="ECO:0007829" key="8">
    <source>
        <dbReference type="PDB" id="8GZU"/>
    </source>
</evidence>
<organism evidence="2 3">
    <name type="scientific">Tetrahymena thermophila (strain SB210)</name>
    <dbReference type="NCBI Taxonomy" id="312017"/>
    <lineage>
        <taxon>Eukaryota</taxon>
        <taxon>Sar</taxon>
        <taxon>Alveolata</taxon>
        <taxon>Ciliophora</taxon>
        <taxon>Intramacronucleata</taxon>
        <taxon>Oligohymenophorea</taxon>
        <taxon>Hymenostomatida</taxon>
        <taxon>Tetrahymenina</taxon>
        <taxon>Tetrahymenidae</taxon>
        <taxon>Tetrahymena</taxon>
    </lineage>
</organism>
<dbReference type="PDB" id="8GYM">
    <property type="method" value="EM"/>
    <property type="resolution" value="2.96 A"/>
    <property type="chains" value="Q/q=1-173"/>
</dbReference>
<dbReference type="eggNOG" id="ENOG502SSXJ">
    <property type="taxonomic scope" value="Eukaryota"/>
</dbReference>
<name>Q23D87_TETTS</name>
<dbReference type="PDB" id="8GZU">
    <property type="method" value="EM"/>
    <property type="resolution" value="4.18 A"/>
    <property type="chains" value="16/71/Q/q=1-173"/>
</dbReference>